<dbReference type="AlphaFoldDB" id="A0A699YHP8"/>
<protein>
    <submittedName>
        <fullName evidence="1">Uncharacterized protein</fullName>
    </submittedName>
</protein>
<evidence type="ECO:0000313" key="1">
    <source>
        <dbReference type="EMBL" id="GFH06536.1"/>
    </source>
</evidence>
<organism evidence="1 2">
    <name type="scientific">Haematococcus lacustris</name>
    <name type="common">Green alga</name>
    <name type="synonym">Haematococcus pluvialis</name>
    <dbReference type="NCBI Taxonomy" id="44745"/>
    <lineage>
        <taxon>Eukaryota</taxon>
        <taxon>Viridiplantae</taxon>
        <taxon>Chlorophyta</taxon>
        <taxon>core chlorophytes</taxon>
        <taxon>Chlorophyceae</taxon>
        <taxon>CS clade</taxon>
        <taxon>Chlamydomonadales</taxon>
        <taxon>Haematococcaceae</taxon>
        <taxon>Haematococcus</taxon>
    </lineage>
</organism>
<comment type="caution">
    <text evidence="1">The sequence shown here is derived from an EMBL/GenBank/DDBJ whole genome shotgun (WGS) entry which is preliminary data.</text>
</comment>
<reference evidence="1 2" key="1">
    <citation type="submission" date="2020-02" db="EMBL/GenBank/DDBJ databases">
        <title>Draft genome sequence of Haematococcus lacustris strain NIES-144.</title>
        <authorList>
            <person name="Morimoto D."/>
            <person name="Nakagawa S."/>
            <person name="Yoshida T."/>
            <person name="Sawayama S."/>
        </authorList>
    </citation>
    <scope>NUCLEOTIDE SEQUENCE [LARGE SCALE GENOMIC DNA]</scope>
    <source>
        <strain evidence="1 2">NIES-144</strain>
    </source>
</reference>
<gene>
    <name evidence="1" type="ORF">HaLaN_01182</name>
</gene>
<accession>A0A699YHP8</accession>
<dbReference type="EMBL" id="BLLF01000043">
    <property type="protein sequence ID" value="GFH06536.1"/>
    <property type="molecule type" value="Genomic_DNA"/>
</dbReference>
<evidence type="ECO:0000313" key="2">
    <source>
        <dbReference type="Proteomes" id="UP000485058"/>
    </source>
</evidence>
<name>A0A699YHP8_HAELA</name>
<proteinExistence type="predicted"/>
<keyword evidence="2" id="KW-1185">Reference proteome</keyword>
<dbReference type="Proteomes" id="UP000485058">
    <property type="component" value="Unassembled WGS sequence"/>
</dbReference>
<sequence length="71" mass="7601">MGRTPECADGVEALLTIVSSHASPRLAERVNALLSNQLGTLFAEDEDDEDDIMARMTGMASDGRYGLDVSD</sequence>